<comment type="caution">
    <text evidence="3">The sequence shown here is derived from an EMBL/GenBank/DDBJ whole genome shotgun (WGS) entry which is preliminary data.</text>
</comment>
<evidence type="ECO:0000259" key="2">
    <source>
        <dbReference type="Pfam" id="PF23559"/>
    </source>
</evidence>
<dbReference type="Gene3D" id="1.10.10.10">
    <property type="entry name" value="Winged helix-like DNA-binding domain superfamily/Winged helix DNA-binding domain"/>
    <property type="match status" value="1"/>
</dbReference>
<dbReference type="InterPro" id="IPR058922">
    <property type="entry name" value="WHD_DRP"/>
</dbReference>
<dbReference type="Proteomes" id="UP000238479">
    <property type="component" value="Chromosome 2"/>
</dbReference>
<name>A0A2P6RRP4_ROSCH</name>
<keyword evidence="4" id="KW-1185">Reference proteome</keyword>
<evidence type="ECO:0000313" key="4">
    <source>
        <dbReference type="Proteomes" id="UP000238479"/>
    </source>
</evidence>
<dbReference type="STRING" id="74649.A0A2P6RRP4"/>
<evidence type="ECO:0000256" key="1">
    <source>
        <dbReference type="ARBA" id="ARBA00022737"/>
    </source>
</evidence>
<protein>
    <submittedName>
        <fullName evidence="3">Putative P-loop containing nucleoside triphosphate hydrolase</fullName>
    </submittedName>
</protein>
<dbReference type="AlphaFoldDB" id="A0A2P6RRP4"/>
<sequence>MLYLNTEKHHWLHVRDDDMWSIGNDDILPALKLSYDALPQHLKSCFAICSLFPKDYAFKSAILVPLWIAQGYLKTSKKNEDFEQMGIDYIRQFCSRSLFQLETDRCQNSHSF</sequence>
<proteinExistence type="predicted"/>
<evidence type="ECO:0000313" key="3">
    <source>
        <dbReference type="EMBL" id="PRQ49061.1"/>
    </source>
</evidence>
<accession>A0A2P6RRP4</accession>
<dbReference type="SUPFAM" id="SSF52540">
    <property type="entry name" value="P-loop containing nucleoside triphosphate hydrolases"/>
    <property type="match status" value="1"/>
</dbReference>
<dbReference type="Pfam" id="PF23559">
    <property type="entry name" value="WHD_DRP"/>
    <property type="match status" value="1"/>
</dbReference>
<dbReference type="InterPro" id="IPR027417">
    <property type="entry name" value="P-loop_NTPase"/>
</dbReference>
<reference evidence="3 4" key="1">
    <citation type="journal article" date="2018" name="Nat. Genet.">
        <title>The Rosa genome provides new insights in the design of modern roses.</title>
        <authorList>
            <person name="Bendahmane M."/>
        </authorList>
    </citation>
    <scope>NUCLEOTIDE SEQUENCE [LARGE SCALE GENOMIC DNA]</scope>
    <source>
        <strain evidence="4">cv. Old Blush</strain>
    </source>
</reference>
<keyword evidence="3" id="KW-0378">Hydrolase</keyword>
<feature type="domain" description="Disease resistance protein winged helix" evidence="2">
    <location>
        <begin position="51"/>
        <end position="108"/>
    </location>
</feature>
<dbReference type="EMBL" id="PDCK01000040">
    <property type="protein sequence ID" value="PRQ49061.1"/>
    <property type="molecule type" value="Genomic_DNA"/>
</dbReference>
<dbReference type="PANTHER" id="PTHR23155">
    <property type="entry name" value="DISEASE RESISTANCE PROTEIN RP"/>
    <property type="match status" value="1"/>
</dbReference>
<keyword evidence="1" id="KW-0677">Repeat</keyword>
<dbReference type="InterPro" id="IPR044974">
    <property type="entry name" value="Disease_R_plants"/>
</dbReference>
<dbReference type="GO" id="GO:0016787">
    <property type="term" value="F:hydrolase activity"/>
    <property type="evidence" value="ECO:0007669"/>
    <property type="project" value="UniProtKB-KW"/>
</dbReference>
<organism evidence="3 4">
    <name type="scientific">Rosa chinensis</name>
    <name type="common">China rose</name>
    <dbReference type="NCBI Taxonomy" id="74649"/>
    <lineage>
        <taxon>Eukaryota</taxon>
        <taxon>Viridiplantae</taxon>
        <taxon>Streptophyta</taxon>
        <taxon>Embryophyta</taxon>
        <taxon>Tracheophyta</taxon>
        <taxon>Spermatophyta</taxon>
        <taxon>Magnoliopsida</taxon>
        <taxon>eudicotyledons</taxon>
        <taxon>Gunneridae</taxon>
        <taxon>Pentapetalae</taxon>
        <taxon>rosids</taxon>
        <taxon>fabids</taxon>
        <taxon>Rosales</taxon>
        <taxon>Rosaceae</taxon>
        <taxon>Rosoideae</taxon>
        <taxon>Rosoideae incertae sedis</taxon>
        <taxon>Rosa</taxon>
    </lineage>
</organism>
<dbReference type="Gramene" id="PRQ49061">
    <property type="protein sequence ID" value="PRQ49061"/>
    <property type="gene ID" value="RchiOBHm_Chr2g0117731"/>
</dbReference>
<dbReference type="PANTHER" id="PTHR23155:SF1211">
    <property type="entry name" value="OS09G0313500 PROTEIN"/>
    <property type="match status" value="1"/>
</dbReference>
<dbReference type="InterPro" id="IPR036388">
    <property type="entry name" value="WH-like_DNA-bd_sf"/>
</dbReference>
<gene>
    <name evidence="3" type="ORF">RchiOBHm_Chr2g0117731</name>
</gene>
<dbReference type="GO" id="GO:0098542">
    <property type="term" value="P:defense response to other organism"/>
    <property type="evidence" value="ECO:0007669"/>
    <property type="project" value="TreeGrafter"/>
</dbReference>